<dbReference type="PANTHER" id="PTHR30454:SF0">
    <property type="entry name" value="4-HYDROXY-3-METHYLBUT-2-EN-1-YL DIPHOSPHATE SYNTHASE (FERREDOXIN), CHLOROPLASTIC"/>
    <property type="match status" value="1"/>
</dbReference>
<gene>
    <name evidence="10" type="primary">ispG</name>
    <name evidence="10" type="synonym">gcpE</name>
    <name evidence="10" type="ORF">J9259_10205</name>
</gene>
<dbReference type="GO" id="GO:0005506">
    <property type="term" value="F:iron ion binding"/>
    <property type="evidence" value="ECO:0007669"/>
    <property type="project" value="InterPro"/>
</dbReference>
<dbReference type="InterPro" id="IPR011005">
    <property type="entry name" value="Dihydropteroate_synth-like_sf"/>
</dbReference>
<keyword evidence="3" id="KW-0479">Metal-binding</keyword>
<reference evidence="10" key="1">
    <citation type="submission" date="2021-04" db="EMBL/GenBank/DDBJ databases">
        <title>Genomic insights into ecological role and evolution of a novel Thermoplasmata order Candidatus Sysuiplasmatales.</title>
        <authorList>
            <person name="Yuan Y."/>
        </authorList>
    </citation>
    <scope>NUCLEOTIDE SEQUENCE</scope>
    <source>
        <strain evidence="10">YP2-bin.285</strain>
    </source>
</reference>
<feature type="domain" description="IspG C-terminal" evidence="9">
    <location>
        <begin position="279"/>
        <end position="381"/>
    </location>
</feature>
<keyword evidence="4 10" id="KW-0560">Oxidoreductase</keyword>
<dbReference type="InterPro" id="IPR045854">
    <property type="entry name" value="NO2/SO3_Rdtase_4Fe4S_sf"/>
</dbReference>
<evidence type="ECO:0000256" key="2">
    <source>
        <dbReference type="ARBA" id="ARBA00022485"/>
    </source>
</evidence>
<dbReference type="Gene3D" id="3.30.413.10">
    <property type="entry name" value="Sulfite Reductase Hemoprotein, domain 1"/>
    <property type="match status" value="1"/>
</dbReference>
<dbReference type="GO" id="GO:0046429">
    <property type="term" value="F:4-hydroxy-3-methylbut-2-en-1-yl diphosphate synthase activity (ferredoxin)"/>
    <property type="evidence" value="ECO:0007669"/>
    <property type="project" value="UniProtKB-EC"/>
</dbReference>
<comment type="cofactor">
    <cofactor evidence="1">
        <name>[4Fe-4S] cluster</name>
        <dbReference type="ChEBI" id="CHEBI:49883"/>
    </cofactor>
</comment>
<accession>A0A8J8CC74</accession>
<dbReference type="PANTHER" id="PTHR30454">
    <property type="entry name" value="4-HYDROXY-3-METHYLBUT-2-EN-1-YL DIPHOSPHATE SYNTHASE"/>
    <property type="match status" value="1"/>
</dbReference>
<keyword evidence="6" id="KW-0411">Iron-sulfur</keyword>
<keyword evidence="5" id="KW-0408">Iron</keyword>
<evidence type="ECO:0000256" key="5">
    <source>
        <dbReference type="ARBA" id="ARBA00023004"/>
    </source>
</evidence>
<dbReference type="EMBL" id="JAGVSJ010000095">
    <property type="protein sequence ID" value="MBX8632864.1"/>
    <property type="molecule type" value="Genomic_DNA"/>
</dbReference>
<organism evidence="10 11">
    <name type="scientific">Candidatus Sysuiplasma superficiale</name>
    <dbReference type="NCBI Taxonomy" id="2823368"/>
    <lineage>
        <taxon>Archaea</taxon>
        <taxon>Methanobacteriati</taxon>
        <taxon>Thermoplasmatota</taxon>
        <taxon>Thermoplasmata</taxon>
        <taxon>Candidatus Sysuiplasmatales</taxon>
        <taxon>Candidatus Sysuiplasmataceae</taxon>
        <taxon>Candidatus Sysuiplasma</taxon>
    </lineage>
</organism>
<dbReference type="SUPFAM" id="SSF56014">
    <property type="entry name" value="Nitrite and sulphite reductase 4Fe-4S domain-like"/>
    <property type="match status" value="1"/>
</dbReference>
<keyword evidence="2" id="KW-0004">4Fe-4S</keyword>
<dbReference type="Pfam" id="PF04551">
    <property type="entry name" value="GcpE"/>
    <property type="match status" value="1"/>
</dbReference>
<dbReference type="AlphaFoldDB" id="A0A8J8CC74"/>
<evidence type="ECO:0000259" key="9">
    <source>
        <dbReference type="Pfam" id="PF26540"/>
    </source>
</evidence>
<evidence type="ECO:0000313" key="11">
    <source>
        <dbReference type="Proteomes" id="UP000716004"/>
    </source>
</evidence>
<comment type="caution">
    <text evidence="10">The sequence shown here is derived from an EMBL/GenBank/DDBJ whole genome shotgun (WGS) entry which is preliminary data.</text>
</comment>
<dbReference type="GO" id="GO:0016114">
    <property type="term" value="P:terpenoid biosynthetic process"/>
    <property type="evidence" value="ECO:0007669"/>
    <property type="project" value="InterPro"/>
</dbReference>
<dbReference type="InterPro" id="IPR004588">
    <property type="entry name" value="IspG_bac-typ"/>
</dbReference>
<dbReference type="Proteomes" id="UP000716004">
    <property type="component" value="Unassembled WGS sequence"/>
</dbReference>
<sequence length="401" mass="43506">MYIGSEHPVAIQSMTNTDTGDVTATVAQIIELYKAGSELVRFTVQNLRMARAVTDIRKALDDLGYNIPLIGDFHYNGHQLLREVPSCADALDKYRINPGNVGFGDKHDDNFKTMIDVAKDYDKPVRIGVNWGSLDQTVLTKMMDDNTKAAVQKSADDIMVGAVVESAVQSVNKAIEYGMEPNKIIVSTKISEVSKMVKAYEMLSSRIEQPLHLGLTEAGIGSKGVAASSAALSLLLTQGIGDTIRVSLTPTPGSSRTEEVKVCRQILQSLDIRHFTPLVTSCPGCGRTTSTTFQEMAEDLTGYLQERMPEWKSSGYDGVEEMKVAVMGCVVNGPGESRMAQIGISLPGSGENPSCLIYEDGKQVAAVKADVATAEFKKHLERYVESHYSKKAKLSQQAANG</sequence>
<protein>
    <submittedName>
        <fullName evidence="10">Flavodoxin-dependent (E)-4-hydroxy-3-methylbut-2-enyl-diphosphate synthase</fullName>
        <ecNumber evidence="10">1.17.7.1</ecNumber>
    </submittedName>
</protein>
<dbReference type="EC" id="1.17.7.1" evidence="10"/>
<dbReference type="GO" id="GO:0051539">
    <property type="term" value="F:4 iron, 4 sulfur cluster binding"/>
    <property type="evidence" value="ECO:0007669"/>
    <property type="project" value="UniProtKB-KW"/>
</dbReference>
<dbReference type="Pfam" id="PF26540">
    <property type="entry name" value="GcpE_C"/>
    <property type="match status" value="1"/>
</dbReference>
<dbReference type="InterPro" id="IPR058578">
    <property type="entry name" value="IspG_TIM"/>
</dbReference>
<evidence type="ECO:0000313" key="10">
    <source>
        <dbReference type="EMBL" id="MBX8632864.1"/>
    </source>
</evidence>
<dbReference type="PIRSF" id="PIRSF004640">
    <property type="entry name" value="IspG"/>
    <property type="match status" value="1"/>
</dbReference>
<evidence type="ECO:0000256" key="1">
    <source>
        <dbReference type="ARBA" id="ARBA00001966"/>
    </source>
</evidence>
<evidence type="ECO:0000259" key="8">
    <source>
        <dbReference type="Pfam" id="PF04551"/>
    </source>
</evidence>
<dbReference type="NCBIfam" id="NF001540">
    <property type="entry name" value="PRK00366.1"/>
    <property type="match status" value="1"/>
</dbReference>
<evidence type="ECO:0000256" key="3">
    <source>
        <dbReference type="ARBA" id="ARBA00022723"/>
    </source>
</evidence>
<evidence type="ECO:0000256" key="4">
    <source>
        <dbReference type="ARBA" id="ARBA00023002"/>
    </source>
</evidence>
<evidence type="ECO:0000256" key="6">
    <source>
        <dbReference type="ARBA" id="ARBA00023014"/>
    </source>
</evidence>
<dbReference type="Gene3D" id="3.20.20.20">
    <property type="entry name" value="Dihydropteroate synthase-like"/>
    <property type="match status" value="1"/>
</dbReference>
<dbReference type="HAMAP" id="MF_00159">
    <property type="entry name" value="IspG"/>
    <property type="match status" value="1"/>
</dbReference>
<keyword evidence="7" id="KW-0414">Isoprene biosynthesis</keyword>
<dbReference type="InterPro" id="IPR016425">
    <property type="entry name" value="IspG_bac"/>
</dbReference>
<dbReference type="InterPro" id="IPR058579">
    <property type="entry name" value="IspG_C"/>
</dbReference>
<dbReference type="NCBIfam" id="TIGR00612">
    <property type="entry name" value="ispG_gcpE"/>
    <property type="match status" value="1"/>
</dbReference>
<name>A0A8J8CC74_9ARCH</name>
<dbReference type="FunFam" id="3.30.413.10:FF:000012">
    <property type="entry name" value="4-hydroxy-3-methylbut-2-en-1-yl diphosphate synthase (flavodoxin)"/>
    <property type="match status" value="1"/>
</dbReference>
<feature type="domain" description="IspG TIM-barrel" evidence="8">
    <location>
        <begin position="2"/>
        <end position="263"/>
    </location>
</feature>
<proteinExistence type="inferred from homology"/>
<dbReference type="GO" id="GO:0019288">
    <property type="term" value="P:isopentenyl diphosphate biosynthetic process, methylerythritol 4-phosphate pathway"/>
    <property type="evidence" value="ECO:0007669"/>
    <property type="project" value="TreeGrafter"/>
</dbReference>
<evidence type="ECO:0000256" key="7">
    <source>
        <dbReference type="ARBA" id="ARBA00023229"/>
    </source>
</evidence>